<dbReference type="Pfam" id="PF07586">
    <property type="entry name" value="HXXSHH"/>
    <property type="match status" value="1"/>
</dbReference>
<dbReference type="AlphaFoldDB" id="A0A5M6DLG4"/>
<evidence type="ECO:0000313" key="1">
    <source>
        <dbReference type="EMBL" id="KAA5546195.1"/>
    </source>
</evidence>
<dbReference type="PROSITE" id="PS51318">
    <property type="entry name" value="TAT"/>
    <property type="match status" value="1"/>
</dbReference>
<dbReference type="InterPro" id="IPR011447">
    <property type="entry name" value="DUF1552"/>
</dbReference>
<evidence type="ECO:0000313" key="2">
    <source>
        <dbReference type="Proteomes" id="UP000324479"/>
    </source>
</evidence>
<dbReference type="RefSeq" id="WP_150075202.1">
    <property type="nucleotide sequence ID" value="NZ_VWOX01000002.1"/>
</dbReference>
<protein>
    <submittedName>
        <fullName evidence="1">DUF1552 domain-containing protein</fullName>
    </submittedName>
</protein>
<gene>
    <name evidence="1" type="ORF">FYK55_04710</name>
</gene>
<dbReference type="Proteomes" id="UP000324479">
    <property type="component" value="Unassembled WGS sequence"/>
</dbReference>
<keyword evidence="2" id="KW-1185">Reference proteome</keyword>
<reference evidence="1 2" key="1">
    <citation type="submission" date="2019-08" db="EMBL/GenBank/DDBJ databases">
        <authorList>
            <person name="Dhanesh K."/>
            <person name="Kumar G."/>
            <person name="Sasikala C."/>
            <person name="Venkata Ramana C."/>
        </authorList>
    </citation>
    <scope>NUCLEOTIDE SEQUENCE [LARGE SCALE GENOMIC DNA]</scope>
    <source>
        <strain evidence="1 2">JC645</strain>
    </source>
</reference>
<name>A0A5M6DLG4_9BACT</name>
<organism evidence="1 2">
    <name type="scientific">Roseiconus nitratireducens</name>
    <dbReference type="NCBI Taxonomy" id="2605748"/>
    <lineage>
        <taxon>Bacteria</taxon>
        <taxon>Pseudomonadati</taxon>
        <taxon>Planctomycetota</taxon>
        <taxon>Planctomycetia</taxon>
        <taxon>Pirellulales</taxon>
        <taxon>Pirellulaceae</taxon>
        <taxon>Roseiconus</taxon>
    </lineage>
</organism>
<dbReference type="InterPro" id="IPR006311">
    <property type="entry name" value="TAT_signal"/>
</dbReference>
<sequence>MSHSNPSRRRFLRGSGVAMALPWMHSLARGQQAQAAESDSDTRLDQPPVRTAFLFMPNGVNPSNWTPAVDPESPESYTLSPMLQPLSDVKDECILLENLYHPNLNMGNGHWPKVPAFLSGGHVLRTSGRDMNTGGVSADQLLAQKIGSQTPLPSLELGVDAAYTGVDNVGGGFTRIYGSHIAWRDPSTPVPKEIIPQLAFDRLFRGSRTTPVSGFNPDQAEVIKSLQTDETSVLDLVLEDAKGLERKIGRDDRTKLDEYLESVRSVERRIESAMKPQRRWINEGEIGVVRPGPGIPEQHIEHVRLMLDIMVLAFWTDTTRVATFMMGNAQTGRNFSFIDGVKSSFHGISHHRNEPDRIAEYEKIGTWHVAQLAYVLQKMKSLSEGDATLLDHCMVFWGTTIRDGNRHDVENLPLILAGRGGGTIRTGRRLTAPEKTPLCNLYRAMMQRMGVSVDQFGTSDGLLDLT</sequence>
<comment type="caution">
    <text evidence="1">The sequence shown here is derived from an EMBL/GenBank/DDBJ whole genome shotgun (WGS) entry which is preliminary data.</text>
</comment>
<accession>A0A5M6DLG4</accession>
<dbReference type="EMBL" id="VWOX01000002">
    <property type="protein sequence ID" value="KAA5546195.1"/>
    <property type="molecule type" value="Genomic_DNA"/>
</dbReference>
<proteinExistence type="predicted"/>